<organism evidence="2">
    <name type="scientific">Amphora coffeiformis</name>
    <dbReference type="NCBI Taxonomy" id="265554"/>
    <lineage>
        <taxon>Eukaryota</taxon>
        <taxon>Sar</taxon>
        <taxon>Stramenopiles</taxon>
        <taxon>Ochrophyta</taxon>
        <taxon>Bacillariophyta</taxon>
        <taxon>Bacillariophyceae</taxon>
        <taxon>Bacillariophycidae</taxon>
        <taxon>Thalassiophysales</taxon>
        <taxon>Catenulaceae</taxon>
        <taxon>Amphora</taxon>
    </lineage>
</organism>
<evidence type="ECO:0000313" key="2">
    <source>
        <dbReference type="EMBL" id="CAE0403611.1"/>
    </source>
</evidence>
<dbReference type="AlphaFoldDB" id="A0A7S3P476"/>
<proteinExistence type="predicted"/>
<evidence type="ECO:0000256" key="1">
    <source>
        <dbReference type="SAM" id="MobiDB-lite"/>
    </source>
</evidence>
<name>A0A7S3P476_9STRA</name>
<accession>A0A7S3P476</accession>
<feature type="compositionally biased region" description="Low complexity" evidence="1">
    <location>
        <begin position="49"/>
        <end position="64"/>
    </location>
</feature>
<gene>
    <name evidence="2" type="ORF">ACOF00016_LOCUS1806</name>
</gene>
<feature type="region of interest" description="Disordered" evidence="1">
    <location>
        <begin position="83"/>
        <end position="107"/>
    </location>
</feature>
<dbReference type="EMBL" id="HBIM01002065">
    <property type="protein sequence ID" value="CAE0403611.1"/>
    <property type="molecule type" value="Transcribed_RNA"/>
</dbReference>
<protein>
    <submittedName>
        <fullName evidence="2">Uncharacterized protein</fullName>
    </submittedName>
</protein>
<feature type="region of interest" description="Disordered" evidence="1">
    <location>
        <begin position="292"/>
        <end position="323"/>
    </location>
</feature>
<sequence length="323" mass="36256">MSPLRSGLVDSSSSDDSDSSSSLSDDSVEERLRAFARKIKAKLNPTERNPSMSRRNSSSCPSSMEGISVFRRPSLVAFDNNVEDTATPLPNHGNNNNTPKKSSLKARRLSLRNTLRKGVRKVAGKKNVSFVGEKQLFEFYYVETVAEIENVELIWFTPDELNGAKRDAQRLADALEIQLANLDGVVVDDEDWRGLESHSEEGHWKAYKARSDTINAVLDVQDEFKAPRTRRRQSSSAMDEITSMAQAAQEVSVAFAEEAAKRARQDAEYAKEYCRDIVAMIQAIPPPLVRITQQEQPLLSSSKDTPRSRSRRRMRFSITGSRQ</sequence>
<feature type="compositionally biased region" description="Polar residues" evidence="1">
    <location>
        <begin position="92"/>
        <end position="101"/>
    </location>
</feature>
<reference evidence="2" key="1">
    <citation type="submission" date="2021-01" db="EMBL/GenBank/DDBJ databases">
        <authorList>
            <person name="Corre E."/>
            <person name="Pelletier E."/>
            <person name="Niang G."/>
            <person name="Scheremetjew M."/>
            <person name="Finn R."/>
            <person name="Kale V."/>
            <person name="Holt S."/>
            <person name="Cochrane G."/>
            <person name="Meng A."/>
            <person name="Brown T."/>
            <person name="Cohen L."/>
        </authorList>
    </citation>
    <scope>NUCLEOTIDE SEQUENCE</scope>
    <source>
        <strain evidence="2">CCMP127</strain>
    </source>
</reference>
<feature type="region of interest" description="Disordered" evidence="1">
    <location>
        <begin position="1"/>
        <end position="64"/>
    </location>
</feature>